<dbReference type="Pfam" id="PF08751">
    <property type="entry name" value="TrwC"/>
    <property type="match status" value="1"/>
</dbReference>
<name>A0ABU2ZIK2_9SPHN</name>
<feature type="compositionally biased region" description="Basic and acidic residues" evidence="3">
    <location>
        <begin position="950"/>
        <end position="975"/>
    </location>
</feature>
<feature type="domain" description="TrwC relaxase" evidence="4">
    <location>
        <begin position="10"/>
        <end position="281"/>
    </location>
</feature>
<sequence length="1008" mass="109845">MLSVASVSSAGGAANYFAKDDYYVGDGPAELSEWGGKGSEALGLSGPVTKEDFERVLDGKLPDGTVVNGNENRRAGIDLTFSMPKSASLMAQLGGDKRVLLAQDHAVKATMAYLEKHFAEARDYSRNPNGEAVRTGKLLYALFQHDTSRKLDPQNHTHAVIAAMTQDKAGNWKALWNGEIWKNNSVLGSIYNAALRTNLDKLGYRTELTGKHGQFEIKGVSREVIDAFSQRRLDILATAEKLGRSARDTEFLRGVTRSTRDPKLNPDDKQALRLEWAKRAEGLGFDAKAMVEQARLRAIDGREAPLGNVERVRTAIASIQETAKLYTRPADELTTNGLQRAALTPTQLRSELATASAVRVLGERETSWTKGELVKTALDLGIEGVTAEGVEARMEALLEKRQMLPGKSGRLDGAIEQYTTPEHAAIERATLANVAAGRGASAAMIAAGDAPGRLRAVAGEHDLNAEQIAAGTLALSSDDRTVVIQGVAGAGKTTLISAIASVAREEGRAVIGLAFANKMVNDLRNETELRASNGEQAKGEIEAKTVSSFVNQHLKGALHGRGPTFEASRAALQGKILVLDESSLVANKPMNDLLTIANRLGVEKLVLIGDKAQLQPIEAGKSFALIQADNPALARLDTSLRQRTDHMKEAAGLARAGRFRESFASLGDKLVEAGNDHLEVAAQTWLDLSPEDREGTAIYSSGRDARATLNRMIQDGLRAEGAIKGEGLEVDTLRPAHATREELRFAGTYAKGQLLEVMRHKAPGGLSRGRYDVEGVDEKGRVLLRDENGRLKRFDPSRIDPADKRDALRLSERTRETIHEGDKVRWTEKDDARKLMKSEEAKILGIKDGVVSVENRHGETVELKPNDKMLERLGLAYAINMHQAQGDTRDMAIGEMHSSARHLSNQRLALVMMTRVRDDITIVTNDKDRLLAQIGRNPGDKTSALETLGEKKIESSRSDPAADRFNPRIPDHLKVGEASPDRLPSVDRESLRAVPQIDLPERNIERTR</sequence>
<dbReference type="NCBIfam" id="TIGR02686">
    <property type="entry name" value="relax_trwC"/>
    <property type="match status" value="1"/>
</dbReference>
<dbReference type="PANTHER" id="PTHR43788:SF6">
    <property type="entry name" value="DNA HELICASE B"/>
    <property type="match status" value="1"/>
</dbReference>
<dbReference type="Gene3D" id="3.40.50.300">
    <property type="entry name" value="P-loop containing nucleotide triphosphate hydrolases"/>
    <property type="match status" value="2"/>
</dbReference>
<dbReference type="Gene3D" id="2.30.30.940">
    <property type="match status" value="1"/>
</dbReference>
<dbReference type="SUPFAM" id="SSF52540">
    <property type="entry name" value="P-loop containing nucleoside triphosphate hydrolases"/>
    <property type="match status" value="2"/>
</dbReference>
<keyword evidence="6" id="KW-1185">Reference proteome</keyword>
<dbReference type="InterPro" id="IPR050534">
    <property type="entry name" value="Coronavir_polyprotein_1ab"/>
</dbReference>
<evidence type="ECO:0000313" key="6">
    <source>
        <dbReference type="Proteomes" id="UP001259803"/>
    </source>
</evidence>
<keyword evidence="1" id="KW-0547">Nucleotide-binding</keyword>
<dbReference type="EMBL" id="JAVRHS010000007">
    <property type="protein sequence ID" value="MDT0576425.1"/>
    <property type="molecule type" value="Genomic_DNA"/>
</dbReference>
<feature type="compositionally biased region" description="Basic and acidic residues" evidence="3">
    <location>
        <begin position="999"/>
        <end position="1008"/>
    </location>
</feature>
<dbReference type="Pfam" id="PF13604">
    <property type="entry name" value="AAA_30"/>
    <property type="match status" value="1"/>
</dbReference>
<evidence type="ECO:0000259" key="4">
    <source>
        <dbReference type="Pfam" id="PF08751"/>
    </source>
</evidence>
<organism evidence="5 6">
    <name type="scientific">Croceicoccus esteveae</name>
    <dbReference type="NCBI Taxonomy" id="3075597"/>
    <lineage>
        <taxon>Bacteria</taxon>
        <taxon>Pseudomonadati</taxon>
        <taxon>Pseudomonadota</taxon>
        <taxon>Alphaproteobacteria</taxon>
        <taxon>Sphingomonadales</taxon>
        <taxon>Erythrobacteraceae</taxon>
        <taxon>Croceicoccus</taxon>
    </lineage>
</organism>
<dbReference type="RefSeq" id="WP_311341004.1">
    <property type="nucleotide sequence ID" value="NZ_JAVRHS010000007.1"/>
</dbReference>
<dbReference type="InterPro" id="IPR014862">
    <property type="entry name" value="TrwC"/>
</dbReference>
<protein>
    <submittedName>
        <fullName evidence="5">MobF family relaxase</fullName>
    </submittedName>
</protein>
<gene>
    <name evidence="5" type="primary">mobF</name>
    <name evidence="5" type="ORF">RM533_09515</name>
</gene>
<evidence type="ECO:0000256" key="3">
    <source>
        <dbReference type="SAM" id="MobiDB-lite"/>
    </source>
</evidence>
<comment type="caution">
    <text evidence="5">The sequence shown here is derived from an EMBL/GenBank/DDBJ whole genome shotgun (WGS) entry which is preliminary data.</text>
</comment>
<dbReference type="InterPro" id="IPR014059">
    <property type="entry name" value="TraI/TrwC_relax"/>
</dbReference>
<accession>A0ABU2ZIK2</accession>
<evidence type="ECO:0000313" key="5">
    <source>
        <dbReference type="EMBL" id="MDT0576425.1"/>
    </source>
</evidence>
<evidence type="ECO:0000256" key="2">
    <source>
        <dbReference type="ARBA" id="ARBA00022840"/>
    </source>
</evidence>
<reference evidence="5 6" key="1">
    <citation type="submission" date="2023-09" db="EMBL/GenBank/DDBJ databases">
        <authorList>
            <person name="Rey-Velasco X."/>
        </authorList>
    </citation>
    <scope>NUCLEOTIDE SEQUENCE [LARGE SCALE GENOMIC DNA]</scope>
    <source>
        <strain evidence="5 6">F390</strain>
    </source>
</reference>
<dbReference type="PANTHER" id="PTHR43788">
    <property type="entry name" value="DNA2/NAM7 HELICASE FAMILY MEMBER"/>
    <property type="match status" value="1"/>
</dbReference>
<feature type="region of interest" description="Disordered" evidence="3">
    <location>
        <begin position="950"/>
        <end position="1008"/>
    </location>
</feature>
<dbReference type="NCBIfam" id="NF041492">
    <property type="entry name" value="MobF"/>
    <property type="match status" value="1"/>
</dbReference>
<keyword evidence="2" id="KW-0067">ATP-binding</keyword>
<dbReference type="InterPro" id="IPR027417">
    <property type="entry name" value="P-loop_NTPase"/>
</dbReference>
<evidence type="ECO:0000256" key="1">
    <source>
        <dbReference type="ARBA" id="ARBA00022741"/>
    </source>
</evidence>
<dbReference type="Proteomes" id="UP001259803">
    <property type="component" value="Unassembled WGS sequence"/>
</dbReference>
<proteinExistence type="predicted"/>
<dbReference type="SUPFAM" id="SSF55464">
    <property type="entry name" value="Origin of replication-binding domain, RBD-like"/>
    <property type="match status" value="1"/>
</dbReference>